<feature type="region of interest" description="Disordered" evidence="2">
    <location>
        <begin position="816"/>
        <end position="844"/>
    </location>
</feature>
<evidence type="ECO:0000256" key="2">
    <source>
        <dbReference type="SAM" id="MobiDB-lite"/>
    </source>
</evidence>
<keyword evidence="1" id="KW-0539">Nucleus</keyword>
<dbReference type="GO" id="GO:0008270">
    <property type="term" value="F:zinc ion binding"/>
    <property type="evidence" value="ECO:0007669"/>
    <property type="project" value="InterPro"/>
</dbReference>
<dbReference type="RefSeq" id="XP_059319609.1">
    <property type="nucleotide sequence ID" value="XM_059463744.1"/>
</dbReference>
<evidence type="ECO:0000256" key="1">
    <source>
        <dbReference type="ARBA" id="ARBA00023242"/>
    </source>
</evidence>
<dbReference type="InterPro" id="IPR036864">
    <property type="entry name" value="Zn2-C6_fun-type_DNA-bd_sf"/>
</dbReference>
<feature type="compositionally biased region" description="Polar residues" evidence="2">
    <location>
        <begin position="144"/>
        <end position="167"/>
    </location>
</feature>
<dbReference type="GO" id="GO:0045944">
    <property type="term" value="P:positive regulation of transcription by RNA polymerase II"/>
    <property type="evidence" value="ECO:0007669"/>
    <property type="project" value="TreeGrafter"/>
</dbReference>
<dbReference type="EMBL" id="KV460234">
    <property type="protein sequence ID" value="OBT95558.2"/>
    <property type="molecule type" value="Genomic_DNA"/>
</dbReference>
<dbReference type="AlphaFoldDB" id="A0A1B8GIB7"/>
<dbReference type="PANTHER" id="PTHR31644:SF3">
    <property type="entry name" value="ZN(II)2CYS6 TRANSCRIPTION FACTOR (EUROFUNG)"/>
    <property type="match status" value="1"/>
</dbReference>
<dbReference type="GO" id="GO:0009074">
    <property type="term" value="P:aromatic amino acid family catabolic process"/>
    <property type="evidence" value="ECO:0007669"/>
    <property type="project" value="TreeGrafter"/>
</dbReference>
<proteinExistence type="predicted"/>
<reference evidence="4 5" key="1">
    <citation type="submission" date="2016-03" db="EMBL/GenBank/DDBJ databases">
        <title>Comparative genomics of Pseudogymnoascus destructans, the fungus causing white-nose syndrome of bats.</title>
        <authorList>
            <person name="Palmer J.M."/>
            <person name="Drees K.P."/>
            <person name="Foster J.T."/>
            <person name="Lindner D.L."/>
        </authorList>
    </citation>
    <scope>NUCLEOTIDE SEQUENCE [LARGE SCALE GENOMIC DNA]</scope>
    <source>
        <strain evidence="4 5">UAMH 10579</strain>
    </source>
</reference>
<protein>
    <recommendedName>
        <fullName evidence="3">Zn(2)-C6 fungal-type domain-containing protein</fullName>
    </recommendedName>
</protein>
<gene>
    <name evidence="4" type="ORF">VE01_05903</name>
</gene>
<reference evidence="5" key="2">
    <citation type="journal article" date="2018" name="Nat. Commun.">
        <title>Extreme sensitivity to ultraviolet light in the fungal pathogen causing white-nose syndrome of bats.</title>
        <authorList>
            <person name="Palmer J.M."/>
            <person name="Drees K.P."/>
            <person name="Foster J.T."/>
            <person name="Lindner D.L."/>
        </authorList>
    </citation>
    <scope>NUCLEOTIDE SEQUENCE [LARGE SCALE GENOMIC DNA]</scope>
    <source>
        <strain evidence="5">UAMH 10579</strain>
    </source>
</reference>
<evidence type="ECO:0000313" key="5">
    <source>
        <dbReference type="Proteomes" id="UP000091956"/>
    </source>
</evidence>
<evidence type="ECO:0000313" key="4">
    <source>
        <dbReference type="EMBL" id="OBT95558.2"/>
    </source>
</evidence>
<feature type="compositionally biased region" description="Polar residues" evidence="2">
    <location>
        <begin position="816"/>
        <end position="836"/>
    </location>
</feature>
<dbReference type="SUPFAM" id="SSF57701">
    <property type="entry name" value="Zn2/Cys6 DNA-binding domain"/>
    <property type="match status" value="1"/>
</dbReference>
<dbReference type="STRING" id="342668.A0A1B8GIB7"/>
<dbReference type="Proteomes" id="UP000091956">
    <property type="component" value="Unassembled WGS sequence"/>
</dbReference>
<dbReference type="Gene3D" id="4.10.240.10">
    <property type="entry name" value="Zn(2)-C6 fungal-type DNA-binding domain"/>
    <property type="match status" value="1"/>
</dbReference>
<dbReference type="GeneID" id="84234254"/>
<dbReference type="PROSITE" id="PS50048">
    <property type="entry name" value="ZN2_CY6_FUNGAL_2"/>
    <property type="match status" value="1"/>
</dbReference>
<dbReference type="GO" id="GO:0005634">
    <property type="term" value="C:nucleus"/>
    <property type="evidence" value="ECO:0007669"/>
    <property type="project" value="TreeGrafter"/>
</dbReference>
<dbReference type="CDD" id="cd12148">
    <property type="entry name" value="fungal_TF_MHR"/>
    <property type="match status" value="1"/>
</dbReference>
<accession>A0A1B8GIB7</accession>
<dbReference type="InterPro" id="IPR052780">
    <property type="entry name" value="AAA_Catabolism_Regulators"/>
</dbReference>
<feature type="region of interest" description="Disordered" evidence="2">
    <location>
        <begin position="180"/>
        <end position="208"/>
    </location>
</feature>
<keyword evidence="5" id="KW-1185">Reference proteome</keyword>
<organism evidence="4 5">
    <name type="scientific">Pseudogymnoascus verrucosus</name>
    <dbReference type="NCBI Taxonomy" id="342668"/>
    <lineage>
        <taxon>Eukaryota</taxon>
        <taxon>Fungi</taxon>
        <taxon>Dikarya</taxon>
        <taxon>Ascomycota</taxon>
        <taxon>Pezizomycotina</taxon>
        <taxon>Leotiomycetes</taxon>
        <taxon>Thelebolales</taxon>
        <taxon>Thelebolaceae</taxon>
        <taxon>Pseudogymnoascus</taxon>
    </lineage>
</organism>
<feature type="region of interest" description="Disordered" evidence="2">
    <location>
        <begin position="85"/>
        <end position="167"/>
    </location>
</feature>
<sequence>MEGNLHGANSVETEARVDVPNTNQQPRRKSRADNSSAKGFKRAYKACVRCRMSKAKCELPQTGDSSLPLGSCMKCQRERRKCEFTVTRSSKKRQKPSNVQPDSLDSERPHHVHPPSTDHSRTAENVTNSDDDDNDDDNQAHGGDSQSSFDYNSHQSHNRQEFQGSPRSNWLNASSIIEPHKSADADGSDSELSSTSKRPRRQSMIQRSVLSNRVMRTVVSSSNDALGLLFEAVEQEQNGSFSGGLQALETNTNGSHASQHPAQHISPHSAMSTVSKPGPILQNELSSATPEILRLWNRCRFVKQGWFTAREAITYIDLFLKNCAPHTPILTDYYFHHSNHHALVTEEPLLCCTILMISSRIHVLPGMGGISRAHFIHGRLWQHLEHLISRVIFGQEKISTAKTRTLGTIESLLLMTEWHPRALHFPPESDGWDFDLLANPDMPEGTGMADAEDSSALYRWREEVFEPAKRSDRMSWMLVGAANSLAHELGIFNDWDASAGKEGSSTPVDEMRRLRARMLLYVYINQLAARLGCTTLVPENACHTVMDKSLLPAMTIPDQRWYSFMTCWIEITALMETVTDMFFPSAAFTRQLLLSGRYKGLVNHFQPLLSQWNEKSKKLEGISTPFRDILFLEYHYIRMYVNSLSIQAIVERTVSQSNNSATAETAPYERSASQLPSDDLLVTSISASDYNLISEVIDASVQILKKSISLSQLGQLIHAPMRTYVRIVSASIFLLKAISLGARNTDIQTSLDVLDEFIQALQISTTDEVHLGSRYATLLERHVRRFRRNFVGLFKASKAGLHRPSTLNVPPYAQMTSSSLNHLSPRQNDHTANSDGPLNGEQGLGEMAGQARTLDFDGMQFTGDGGLNVAGYLGDDWLAQPFDPNIAPFGVGGSQSMGGIDLGSLDFLWNLL</sequence>
<feature type="domain" description="Zn(2)-C6 fungal-type" evidence="3">
    <location>
        <begin position="46"/>
        <end position="84"/>
    </location>
</feature>
<dbReference type="InterPro" id="IPR001138">
    <property type="entry name" value="Zn2Cys6_DnaBD"/>
</dbReference>
<feature type="region of interest" description="Disordered" evidence="2">
    <location>
        <begin position="253"/>
        <end position="273"/>
    </location>
</feature>
<feature type="region of interest" description="Disordered" evidence="2">
    <location>
        <begin position="1"/>
        <end position="39"/>
    </location>
</feature>
<dbReference type="GO" id="GO:0000981">
    <property type="term" value="F:DNA-binding transcription factor activity, RNA polymerase II-specific"/>
    <property type="evidence" value="ECO:0007669"/>
    <property type="project" value="InterPro"/>
</dbReference>
<dbReference type="CDD" id="cd00067">
    <property type="entry name" value="GAL4"/>
    <property type="match status" value="1"/>
</dbReference>
<name>A0A1B8GIB7_9PEZI</name>
<evidence type="ECO:0000259" key="3">
    <source>
        <dbReference type="PROSITE" id="PS50048"/>
    </source>
</evidence>
<dbReference type="PANTHER" id="PTHR31644">
    <property type="entry name" value="TRANSCRIPTIONAL ACTIVATOR ARO80-RELATED"/>
    <property type="match status" value="1"/>
</dbReference>